<dbReference type="KEGG" id="vg:26796662"/>
<dbReference type="GeneID" id="26796662"/>
<proteinExistence type="predicted"/>
<organism evidence="1 2">
    <name type="scientific">Pseudoalteromonas phage H101</name>
    <dbReference type="NCBI Taxonomy" id="1654919"/>
    <lineage>
        <taxon>Viruses</taxon>
        <taxon>Duplodnaviria</taxon>
        <taxon>Heunggongvirae</taxon>
        <taxon>Uroviricota</taxon>
        <taxon>Caudoviricetes</taxon>
        <taxon>Shandongvirus</taxon>
        <taxon>Shandongvirus H101</taxon>
    </lineage>
</organism>
<dbReference type="EMBL" id="KR534323">
    <property type="protein sequence ID" value="AKO61068.1"/>
    <property type="molecule type" value="Genomic_DNA"/>
</dbReference>
<dbReference type="Proteomes" id="UP000202763">
    <property type="component" value="Segment"/>
</dbReference>
<keyword evidence="2" id="KW-1185">Reference proteome</keyword>
<dbReference type="RefSeq" id="YP_009225601.1">
    <property type="nucleotide sequence ID" value="NC_029094.1"/>
</dbReference>
<reference evidence="1 2" key="1">
    <citation type="submission" date="2015-05" db="EMBL/GenBank/DDBJ databases">
        <authorList>
            <person name="Wang D.B."/>
            <person name="Wang M."/>
        </authorList>
    </citation>
    <scope>NUCLEOTIDE SEQUENCE [LARGE SCALE GENOMIC DNA]</scope>
</reference>
<evidence type="ECO:0000313" key="2">
    <source>
        <dbReference type="Proteomes" id="UP000202763"/>
    </source>
</evidence>
<sequence>MTTNTITIVATIPNIIIKLKTEGKLVVCTNKSISLIKKVKAKPTPVKNKPIMKVYATCHKPLTTPAKNNPHEVVGFGTIFFSMNQKLF</sequence>
<protein>
    <submittedName>
        <fullName evidence="1">Uncharacterized protein</fullName>
    </submittedName>
</protein>
<accession>A0A0H4IS16</accession>
<name>A0A0H4IS16_9CAUD</name>
<evidence type="ECO:0000313" key="1">
    <source>
        <dbReference type="EMBL" id="AKO61068.1"/>
    </source>
</evidence>